<evidence type="ECO:0000256" key="1">
    <source>
        <dbReference type="ARBA" id="ARBA00004123"/>
    </source>
</evidence>
<dbReference type="Proteomes" id="UP000286097">
    <property type="component" value="Unassembled WGS sequence"/>
</dbReference>
<evidence type="ECO:0000256" key="2">
    <source>
        <dbReference type="ARBA" id="ARBA00022737"/>
    </source>
</evidence>
<dbReference type="Gene3D" id="6.10.140.2040">
    <property type="match status" value="1"/>
</dbReference>
<name>A0A3M6V726_9STRA</name>
<keyword evidence="3" id="KW-0539">Nucleus</keyword>
<keyword evidence="7" id="KW-1185">Reference proteome</keyword>
<gene>
    <name evidence="6" type="ORF">DD237_005752</name>
    <name evidence="5" type="ORF">DD238_007643</name>
</gene>
<dbReference type="Gene3D" id="6.10.150.10">
    <property type="match status" value="2"/>
</dbReference>
<dbReference type="GO" id="GO:0003713">
    <property type="term" value="F:transcription coactivator activity"/>
    <property type="evidence" value="ECO:0007669"/>
    <property type="project" value="TreeGrafter"/>
</dbReference>
<proteinExistence type="predicted"/>
<dbReference type="GO" id="GO:0005634">
    <property type="term" value="C:nucleus"/>
    <property type="evidence" value="ECO:0007669"/>
    <property type="project" value="UniProtKB-SubCell"/>
</dbReference>
<reference evidence="7 8" key="1">
    <citation type="submission" date="2018-06" db="EMBL/GenBank/DDBJ databases">
        <title>Comparative genomics of downy mildews reveals potential adaptations to biotrophy.</title>
        <authorList>
            <person name="Fletcher K."/>
            <person name="Klosterman S.J."/>
            <person name="Derevnina L."/>
            <person name="Martin F."/>
            <person name="Koike S."/>
            <person name="Reyes Chin-Wo S."/>
            <person name="Mou B."/>
            <person name="Michelmore R."/>
        </authorList>
    </citation>
    <scope>NUCLEOTIDE SEQUENCE [LARGE SCALE GENOMIC DNA]</scope>
    <source>
        <strain evidence="6 8">R13</strain>
        <strain evidence="5 7">R14</strain>
    </source>
</reference>
<dbReference type="SMART" id="SM00707">
    <property type="entry name" value="RPEL"/>
    <property type="match status" value="5"/>
</dbReference>
<dbReference type="VEuPathDB" id="FungiDB:DD237_005752"/>
<evidence type="ECO:0000256" key="3">
    <source>
        <dbReference type="ARBA" id="ARBA00023242"/>
    </source>
</evidence>
<sequence>MKITDPYQEPAPSTDEQGMTKEEHCRTREKIDHLLEERPDLEDLEQRNVLPMTSSTVASSLQGVQKQLQQKMNVDELSHRLETRPDVQELRDHAIVHGDDNVAPSLQATQEKLQRQLNSDKVNQHLTNRPSIEELRTTGLLETSGELAPSLTATAKKLERNLVQNQVSHLLESRPEKEELVSHNILEDQDVAVAPVLQGTKHQLEHQLKTDQVARQLRQRPSVTELEEKGIIDEGELGEDRVLKKCTLSPRARYALALKATSRIAADKLISAEEKSRLKDLILSDDEKIVAALECYEMDENIEEMLDTLYRVAKVSP</sequence>
<organism evidence="5 7">
    <name type="scientific">Peronospora effusa</name>
    <dbReference type="NCBI Taxonomy" id="542832"/>
    <lineage>
        <taxon>Eukaryota</taxon>
        <taxon>Sar</taxon>
        <taxon>Stramenopiles</taxon>
        <taxon>Oomycota</taxon>
        <taxon>Peronosporomycetes</taxon>
        <taxon>Peronosporales</taxon>
        <taxon>Peronosporaceae</taxon>
        <taxon>Peronospora</taxon>
    </lineage>
</organism>
<feature type="region of interest" description="Disordered" evidence="4">
    <location>
        <begin position="1"/>
        <end position="26"/>
    </location>
</feature>
<evidence type="ECO:0000313" key="5">
    <source>
        <dbReference type="EMBL" id="RMX62525.1"/>
    </source>
</evidence>
<comment type="subcellular location">
    <subcellularLocation>
        <location evidence="1">Nucleus</location>
    </subcellularLocation>
</comment>
<dbReference type="EMBL" id="QLLG01000591">
    <property type="protein sequence ID" value="RMX62525.1"/>
    <property type="molecule type" value="Genomic_DNA"/>
</dbReference>
<comment type="caution">
    <text evidence="5">The sequence shown here is derived from an EMBL/GenBank/DDBJ whole genome shotgun (WGS) entry which is preliminary data.</text>
</comment>
<dbReference type="GO" id="GO:0045944">
    <property type="term" value="P:positive regulation of transcription by RNA polymerase II"/>
    <property type="evidence" value="ECO:0007669"/>
    <property type="project" value="TreeGrafter"/>
</dbReference>
<evidence type="ECO:0000256" key="4">
    <source>
        <dbReference type="SAM" id="MobiDB-lite"/>
    </source>
</evidence>
<evidence type="ECO:0000313" key="6">
    <source>
        <dbReference type="EMBL" id="RQM13484.1"/>
    </source>
</evidence>
<dbReference type="AlphaFoldDB" id="A0A3M6V726"/>
<dbReference type="Gene3D" id="6.10.140.2130">
    <property type="match status" value="1"/>
</dbReference>
<dbReference type="OrthoDB" id="197676at2759"/>
<accession>A0A3M6V726</accession>
<dbReference type="InterPro" id="IPR043451">
    <property type="entry name" value="Myocardin-like"/>
</dbReference>
<evidence type="ECO:0000313" key="8">
    <source>
        <dbReference type="Proteomes" id="UP000286097"/>
    </source>
</evidence>
<keyword evidence="2" id="KW-0677">Repeat</keyword>
<dbReference type="InterPro" id="IPR004018">
    <property type="entry name" value="RPEL_repeat"/>
</dbReference>
<evidence type="ECO:0000313" key="7">
    <source>
        <dbReference type="Proteomes" id="UP000282087"/>
    </source>
</evidence>
<evidence type="ECO:0008006" key="9">
    <source>
        <dbReference type="Google" id="ProtNLM"/>
    </source>
</evidence>
<protein>
    <recommendedName>
        <fullName evidence="9">RPEL repeat protein</fullName>
    </recommendedName>
</protein>
<dbReference type="Proteomes" id="UP000282087">
    <property type="component" value="Unassembled WGS sequence"/>
</dbReference>
<dbReference type="PANTHER" id="PTHR22793">
    <property type="entry name" value="MYOCARDIN-RELATED TRANSCRIPTION FACTOR-RELATED"/>
    <property type="match status" value="1"/>
</dbReference>
<dbReference type="EMBL" id="QKXF01000255">
    <property type="protein sequence ID" value="RQM13484.1"/>
    <property type="molecule type" value="Genomic_DNA"/>
</dbReference>
<dbReference type="PANTHER" id="PTHR22793:SF12">
    <property type="entry name" value="MYOCARDIN-RELATED TRANSCRIPTION FACTOR, ISOFORM H"/>
    <property type="match status" value="1"/>
</dbReference>